<reference evidence="1" key="1">
    <citation type="submission" date="2023-03" db="EMBL/GenBank/DDBJ databases">
        <title>Complete genome of Cladonia borealis.</title>
        <authorList>
            <person name="Park H."/>
        </authorList>
    </citation>
    <scope>NUCLEOTIDE SEQUENCE</scope>
    <source>
        <strain evidence="1">ANT050790</strain>
    </source>
</reference>
<dbReference type="Proteomes" id="UP001166286">
    <property type="component" value="Unassembled WGS sequence"/>
</dbReference>
<name>A0AA39QSM4_9LECA</name>
<organism evidence="1 2">
    <name type="scientific">Cladonia borealis</name>
    <dbReference type="NCBI Taxonomy" id="184061"/>
    <lineage>
        <taxon>Eukaryota</taxon>
        <taxon>Fungi</taxon>
        <taxon>Dikarya</taxon>
        <taxon>Ascomycota</taxon>
        <taxon>Pezizomycotina</taxon>
        <taxon>Lecanoromycetes</taxon>
        <taxon>OSLEUM clade</taxon>
        <taxon>Lecanoromycetidae</taxon>
        <taxon>Lecanorales</taxon>
        <taxon>Lecanorineae</taxon>
        <taxon>Cladoniaceae</taxon>
        <taxon>Cladonia</taxon>
    </lineage>
</organism>
<keyword evidence="2" id="KW-1185">Reference proteome</keyword>
<accession>A0AA39QSM4</accession>
<proteinExistence type="predicted"/>
<comment type="caution">
    <text evidence="1">The sequence shown here is derived from an EMBL/GenBank/DDBJ whole genome shotgun (WGS) entry which is preliminary data.</text>
</comment>
<gene>
    <name evidence="1" type="ORF">JMJ35_010373</name>
</gene>
<dbReference type="EMBL" id="JAFEKC020000024">
    <property type="protein sequence ID" value="KAK0507335.1"/>
    <property type="molecule type" value="Genomic_DNA"/>
</dbReference>
<dbReference type="AlphaFoldDB" id="A0AA39QSM4"/>
<evidence type="ECO:0000313" key="2">
    <source>
        <dbReference type="Proteomes" id="UP001166286"/>
    </source>
</evidence>
<sequence length="260" mass="30211">MDHPPHSTTTASSASVQANFDGDFRLIQPWLLMNHKTLTVGTREKNISLNGYRHEFFPGHPVIVGYVLLLGDEECQTRFWVTGDYVDDKVTLTIQNKERDGSAIQIDEKSLQVAMKKAREMTQLDIYKNLEVGDYSWMKVNEKKETIKPELTYLQEWAQRNPERARDNSSNTYFGHTIRIHVFNTIANARSEERGRFYRAAMMQKQKPGQLAEVYNDCGWTDLAIREDLVELDPYVQATKYELNLPYEAFGFPKYLGWEK</sequence>
<protein>
    <submittedName>
        <fullName evidence="1">Uncharacterized protein</fullName>
    </submittedName>
</protein>
<evidence type="ECO:0000313" key="1">
    <source>
        <dbReference type="EMBL" id="KAK0507335.1"/>
    </source>
</evidence>